<comment type="subunit">
    <text evidence="1">Forms a heterodimer with UbiU.</text>
</comment>
<evidence type="ECO:0000313" key="2">
    <source>
        <dbReference type="EMBL" id="CUU43053.1"/>
    </source>
</evidence>
<evidence type="ECO:0000256" key="1">
    <source>
        <dbReference type="HAMAP-Rule" id="MF_02233"/>
    </source>
</evidence>
<dbReference type="KEGG" id="bvr:BVIR_2626"/>
<keyword evidence="3" id="KW-1185">Reference proteome</keyword>
<keyword evidence="1" id="KW-0004">4Fe-4S</keyword>
<keyword evidence="1" id="KW-0831">Ubiquinone biosynthesis</keyword>
<dbReference type="PANTHER" id="PTHR30217">
    <property type="entry name" value="PEPTIDASE U32 FAMILY"/>
    <property type="match status" value="1"/>
</dbReference>
<dbReference type="GO" id="GO:0006508">
    <property type="term" value="P:proteolysis"/>
    <property type="evidence" value="ECO:0007669"/>
    <property type="project" value="UniProtKB-KW"/>
</dbReference>
<dbReference type="GO" id="GO:0006744">
    <property type="term" value="P:ubiquinone biosynthetic process"/>
    <property type="evidence" value="ECO:0007669"/>
    <property type="project" value="UniProtKB-UniRule"/>
</dbReference>
<comment type="cofactor">
    <cofactor evidence="1">
        <name>[4Fe-4S] cluster</name>
        <dbReference type="ChEBI" id="CHEBI:49883"/>
    </cofactor>
</comment>
<dbReference type="PANTHER" id="PTHR30217:SF11">
    <property type="entry name" value="UBIQUINONE BIOSYNTHESIS PROTEIN UBIV"/>
    <property type="match status" value="1"/>
</dbReference>
<reference evidence="3" key="1">
    <citation type="journal article" date="2016" name="Genome Announc.">
        <title>Revised genome sequence of the purple photosynthetic bacterium Blastochloris viridis.</title>
        <authorList>
            <person name="Liu L.N."/>
            <person name="Faulkner M."/>
            <person name="Liu X."/>
            <person name="Huang F."/>
            <person name="Darby A.C."/>
            <person name="Hall N."/>
        </authorList>
    </citation>
    <scope>NUCLEOTIDE SEQUENCE [LARGE SCALE GENOMIC DNA]</scope>
    <source>
        <strain evidence="3">ATCC 19567 / DSM 133 / F</strain>
    </source>
</reference>
<protein>
    <recommendedName>
        <fullName evidence="1">Ubiquinone biosynthesis protein UbiV</fullName>
    </recommendedName>
</protein>
<keyword evidence="2" id="KW-0378">Hydrolase</keyword>
<accession>A0A0P0JM75</accession>
<dbReference type="EMBL" id="LN907867">
    <property type="protein sequence ID" value="CUU43053.1"/>
    <property type="molecule type" value="Genomic_DNA"/>
</dbReference>
<dbReference type="InterPro" id="IPR043693">
    <property type="entry name" value="UbiV"/>
</dbReference>
<proteinExistence type="inferred from homology"/>
<feature type="binding site" evidence="1">
    <location>
        <position position="180"/>
    </location>
    <ligand>
        <name>[4Fe-4S] cluster</name>
        <dbReference type="ChEBI" id="CHEBI:49883"/>
    </ligand>
</feature>
<keyword evidence="2" id="KW-0645">Protease</keyword>
<gene>
    <name evidence="1" type="primary">ubiV</name>
    <name evidence="2" type="ORF">BVIRIDIS_20700</name>
</gene>
<keyword evidence="1" id="KW-0408">Iron</keyword>
<dbReference type="InterPro" id="IPR001539">
    <property type="entry name" value="Peptidase_U32"/>
</dbReference>
<feature type="binding site" evidence="1">
    <location>
        <position position="45"/>
    </location>
    <ligand>
        <name>[4Fe-4S] cluster</name>
        <dbReference type="ChEBI" id="CHEBI:49883"/>
    </ligand>
</feature>
<sequence>MSTNQMKLVLGPVLFNWPNDIWSDFYARVADEMPVERVYIGEVVCSKREPFREQAMGDAVERLQRGGKEVVVSSLALVTLPRERHKVFATAQDWPGLVEANDVTAVAALAGRPFAVGPLVNVYNEGTLKALAGFGAKTVCLPPELPLTSIAVIATAAAGLGVETELFAFGRVPLAVSARCYHARIHGLHKDSCQFVCAQDLDGLNVDTLDGEKFLSVNGIQTMSQTYADFLADIPALKAAGVDALRLSPHSCDMVAVAKLYRAVMDGAHDGAEAAEALKALIGNAPISNGFLHAVPGARFQLRTQA</sequence>
<dbReference type="InterPro" id="IPR051454">
    <property type="entry name" value="RNA/ubiquinone_mod_enzymes"/>
</dbReference>
<keyword evidence="1" id="KW-0411">Iron-sulfur</keyword>
<dbReference type="NCBIfam" id="NF011991">
    <property type="entry name" value="PRK15447.1"/>
    <property type="match status" value="1"/>
</dbReference>
<keyword evidence="1" id="KW-0479">Metal-binding</keyword>
<organism evidence="2 3">
    <name type="scientific">Blastochloris viridis</name>
    <name type="common">Rhodopseudomonas viridis</name>
    <dbReference type="NCBI Taxonomy" id="1079"/>
    <lineage>
        <taxon>Bacteria</taxon>
        <taxon>Pseudomonadati</taxon>
        <taxon>Pseudomonadota</taxon>
        <taxon>Alphaproteobacteria</taxon>
        <taxon>Hyphomicrobiales</taxon>
        <taxon>Blastochloridaceae</taxon>
        <taxon>Blastochloris</taxon>
    </lineage>
</organism>
<evidence type="ECO:0000313" key="3">
    <source>
        <dbReference type="Proteomes" id="UP000065734"/>
    </source>
</evidence>
<feature type="binding site" evidence="1">
    <location>
        <position position="193"/>
    </location>
    <ligand>
        <name>[4Fe-4S] cluster</name>
        <dbReference type="ChEBI" id="CHEBI:49883"/>
    </ligand>
</feature>
<dbReference type="UniPathway" id="UPA00232"/>
<dbReference type="GO" id="GO:0046872">
    <property type="term" value="F:metal ion binding"/>
    <property type="evidence" value="ECO:0007669"/>
    <property type="project" value="UniProtKB-KW"/>
</dbReference>
<dbReference type="AlphaFoldDB" id="A0A0P0JM75"/>
<dbReference type="GO" id="GO:0051539">
    <property type="term" value="F:4 iron, 4 sulfur cluster binding"/>
    <property type="evidence" value="ECO:0007669"/>
    <property type="project" value="UniProtKB-UniRule"/>
</dbReference>
<comment type="pathway">
    <text evidence="1">Cofactor biosynthesis; ubiquinone biosynthesis.</text>
</comment>
<dbReference type="STRING" id="1079.BVIR_2626"/>
<dbReference type="RefSeq" id="WP_335338124.1">
    <property type="nucleotide sequence ID" value="NZ_AP014854.2"/>
</dbReference>
<name>A0A0P0JM75_BLAVI</name>
<dbReference type="GO" id="GO:0008233">
    <property type="term" value="F:peptidase activity"/>
    <property type="evidence" value="ECO:0007669"/>
    <property type="project" value="UniProtKB-KW"/>
</dbReference>
<dbReference type="Proteomes" id="UP000065734">
    <property type="component" value="Chromosome I"/>
</dbReference>
<dbReference type="HAMAP" id="MF_02233">
    <property type="entry name" value="UbiV"/>
    <property type="match status" value="1"/>
</dbReference>
<dbReference type="Pfam" id="PF01136">
    <property type="entry name" value="Peptidase_U32"/>
    <property type="match status" value="1"/>
</dbReference>
<comment type="similarity">
    <text evidence="1">Belongs to the peptidase U32 family. UbiV subfamily.</text>
</comment>
<feature type="binding site" evidence="1">
    <location>
        <position position="197"/>
    </location>
    <ligand>
        <name>[4Fe-4S] cluster</name>
        <dbReference type="ChEBI" id="CHEBI:49883"/>
    </ligand>
</feature>
<dbReference type="PATRIC" id="fig|1079.6.peg.2750"/>
<comment type="function">
    <text evidence="1">Required for O(2)-independent ubiquinone (coenzyme Q) biosynthesis. Together with UbiU, is essential for the C6-hydroxylation reaction in the oxygen-independent ubiquinone biosynthesis pathway.</text>
</comment>